<accession>A0ABW1TE73</accession>
<name>A0ABW1TE73_9LACO</name>
<sequence length="277" mass="30896">MKISTTLCLIIAAFTVGAAGLGTQAQAKSSAVKIGKVMVPREYLHTNTFYRAKKAVTIKITANHTDGTYATKTVKIPKNTVVSGRKINLNSKDQTLWINLRNELSYHVLKTAFTQHPGYVPSVQNLSVSPQAFKKVKRPVSLPTWSYGDFYLGGKSAIAKSTTTQEFQFTSDGYLEIHKYVAANGTTTPRPTQSAKIKRVQVSGSTRYYYFSKKIKGLTLKHVTQHGQKQYRLTVRNLHQPQHRAGFSDDDIPGTYYSLYKLGSKTTFTPIAEDTIY</sequence>
<feature type="chain" id="PRO_5045574969" evidence="1">
    <location>
        <begin position="19"/>
        <end position="277"/>
    </location>
</feature>
<proteinExistence type="predicted"/>
<organism evidence="2 3">
    <name type="scientific">Levilactobacillus fujinensis</name>
    <dbReference type="NCBI Taxonomy" id="2486024"/>
    <lineage>
        <taxon>Bacteria</taxon>
        <taxon>Bacillati</taxon>
        <taxon>Bacillota</taxon>
        <taxon>Bacilli</taxon>
        <taxon>Lactobacillales</taxon>
        <taxon>Lactobacillaceae</taxon>
        <taxon>Levilactobacillus</taxon>
    </lineage>
</organism>
<protein>
    <submittedName>
        <fullName evidence="2">Uncharacterized protein</fullName>
    </submittedName>
</protein>
<feature type="signal peptide" evidence="1">
    <location>
        <begin position="1"/>
        <end position="18"/>
    </location>
</feature>
<dbReference type="RefSeq" id="WP_125685477.1">
    <property type="nucleotide sequence ID" value="NZ_JBHSSI010000022.1"/>
</dbReference>
<evidence type="ECO:0000313" key="3">
    <source>
        <dbReference type="Proteomes" id="UP001596283"/>
    </source>
</evidence>
<comment type="caution">
    <text evidence="2">The sequence shown here is derived from an EMBL/GenBank/DDBJ whole genome shotgun (WGS) entry which is preliminary data.</text>
</comment>
<keyword evidence="3" id="KW-1185">Reference proteome</keyword>
<evidence type="ECO:0000256" key="1">
    <source>
        <dbReference type="SAM" id="SignalP"/>
    </source>
</evidence>
<keyword evidence="1" id="KW-0732">Signal</keyword>
<reference evidence="3" key="1">
    <citation type="journal article" date="2019" name="Int. J. Syst. Evol. Microbiol.">
        <title>The Global Catalogue of Microorganisms (GCM) 10K type strain sequencing project: providing services to taxonomists for standard genome sequencing and annotation.</title>
        <authorList>
            <consortium name="The Broad Institute Genomics Platform"/>
            <consortium name="The Broad Institute Genome Sequencing Center for Infectious Disease"/>
            <person name="Wu L."/>
            <person name="Ma J."/>
        </authorList>
    </citation>
    <scope>NUCLEOTIDE SEQUENCE [LARGE SCALE GENOMIC DNA]</scope>
    <source>
        <strain evidence="3">CCM 8908</strain>
    </source>
</reference>
<evidence type="ECO:0000313" key="2">
    <source>
        <dbReference type="EMBL" id="MFC6259842.1"/>
    </source>
</evidence>
<gene>
    <name evidence="2" type="ORF">ACFP1C_02685</name>
</gene>
<dbReference type="Proteomes" id="UP001596283">
    <property type="component" value="Unassembled WGS sequence"/>
</dbReference>
<dbReference type="EMBL" id="JBHSSI010000022">
    <property type="protein sequence ID" value="MFC6259842.1"/>
    <property type="molecule type" value="Genomic_DNA"/>
</dbReference>